<name>A0ABP9DFQ2_9BACT</name>
<dbReference type="Pfam" id="PF15418">
    <property type="entry name" value="DUF4625"/>
    <property type="match status" value="1"/>
</dbReference>
<evidence type="ECO:0008006" key="3">
    <source>
        <dbReference type="Google" id="ProtNLM"/>
    </source>
</evidence>
<dbReference type="RefSeq" id="WP_345373042.1">
    <property type="nucleotide sequence ID" value="NZ_BAABJX010000045.1"/>
</dbReference>
<comment type="caution">
    <text evidence="1">The sequence shown here is derived from an EMBL/GenBank/DDBJ whole genome shotgun (WGS) entry which is preliminary data.</text>
</comment>
<dbReference type="EMBL" id="BAABJX010000045">
    <property type="protein sequence ID" value="GAA4842284.1"/>
    <property type="molecule type" value="Genomic_DNA"/>
</dbReference>
<dbReference type="PROSITE" id="PS51257">
    <property type="entry name" value="PROKAR_LIPOPROTEIN"/>
    <property type="match status" value="1"/>
</dbReference>
<gene>
    <name evidence="1" type="ORF">GCM10023331_29060</name>
</gene>
<dbReference type="InterPro" id="IPR027829">
    <property type="entry name" value="DUF4625"/>
</dbReference>
<dbReference type="Proteomes" id="UP001500298">
    <property type="component" value="Unassembled WGS sequence"/>
</dbReference>
<proteinExistence type="predicted"/>
<evidence type="ECO:0000313" key="1">
    <source>
        <dbReference type="EMBL" id="GAA4842284.1"/>
    </source>
</evidence>
<evidence type="ECO:0000313" key="2">
    <source>
        <dbReference type="Proteomes" id="UP001500298"/>
    </source>
</evidence>
<reference evidence="2" key="1">
    <citation type="journal article" date="2019" name="Int. J. Syst. Evol. Microbiol.">
        <title>The Global Catalogue of Microorganisms (GCM) 10K type strain sequencing project: providing services to taxonomists for standard genome sequencing and annotation.</title>
        <authorList>
            <consortium name="The Broad Institute Genomics Platform"/>
            <consortium name="The Broad Institute Genome Sequencing Center for Infectious Disease"/>
            <person name="Wu L."/>
            <person name="Ma J."/>
        </authorList>
    </citation>
    <scope>NUCLEOTIDE SEQUENCE [LARGE SCALE GENOMIC DNA]</scope>
    <source>
        <strain evidence="2">JCM 18326</strain>
    </source>
</reference>
<keyword evidence="2" id="KW-1185">Reference proteome</keyword>
<organism evidence="1 2">
    <name type="scientific">Algivirga pacifica</name>
    <dbReference type="NCBI Taxonomy" id="1162670"/>
    <lineage>
        <taxon>Bacteria</taxon>
        <taxon>Pseudomonadati</taxon>
        <taxon>Bacteroidota</taxon>
        <taxon>Cytophagia</taxon>
        <taxon>Cytophagales</taxon>
        <taxon>Flammeovirgaceae</taxon>
        <taxon>Algivirga</taxon>
    </lineage>
</organism>
<accession>A0ABP9DFQ2</accession>
<protein>
    <recommendedName>
        <fullName evidence="3">DUF4625 domain-containing protein</fullName>
    </recommendedName>
</protein>
<sequence>MNTKVYYLLGLIIGLFSACSEPIEVDVQSPVINTFAINGASEDIRVSVGEEVKLQYSVSDDQALSEIKFYIHNGFDGHVHPNARLSEDAPVPFTLNEVVKVEGSADENVYTFVLPENTAAGPYHIKMDLIDKEGNEAQFVELLMEVYSSSQPTLEINTPVAGETLELEIGDSFPIQGTAGDVEGIWEIHIDLLKKHNNHASGRVAHEGAVLTNDIVECQGLHTYLIDHTFTIMAKTEDGAAVELGEYELQIKVWDNDMQLEDWDGDGNVKVIYRDLLIK</sequence>